<name>A0A0N5CNZ3_THECL</name>
<organism evidence="3">
    <name type="scientific">Thelazia callipaeda</name>
    <name type="common">Oriental eyeworm</name>
    <name type="synonym">Parasitic nematode</name>
    <dbReference type="NCBI Taxonomy" id="103827"/>
    <lineage>
        <taxon>Eukaryota</taxon>
        <taxon>Metazoa</taxon>
        <taxon>Ecdysozoa</taxon>
        <taxon>Nematoda</taxon>
        <taxon>Chromadorea</taxon>
        <taxon>Rhabditida</taxon>
        <taxon>Spirurina</taxon>
        <taxon>Spiruromorpha</taxon>
        <taxon>Thelazioidea</taxon>
        <taxon>Thelaziidae</taxon>
        <taxon>Thelazia</taxon>
    </lineage>
</organism>
<gene>
    <name evidence="1" type="ORF">TCLT_LOCUS1923</name>
</gene>
<dbReference type="InterPro" id="IPR029063">
    <property type="entry name" value="SAM-dependent_MTases_sf"/>
</dbReference>
<accession>A0A0N5CNZ3</accession>
<dbReference type="AlphaFoldDB" id="A0A0N5CNZ3"/>
<reference evidence="3" key="1">
    <citation type="submission" date="2017-02" db="UniProtKB">
        <authorList>
            <consortium name="WormBaseParasite"/>
        </authorList>
    </citation>
    <scope>IDENTIFICATION</scope>
</reference>
<dbReference type="STRING" id="103827.A0A0N5CNZ3"/>
<reference evidence="1 2" key="2">
    <citation type="submission" date="2018-11" db="EMBL/GenBank/DDBJ databases">
        <authorList>
            <consortium name="Pathogen Informatics"/>
        </authorList>
    </citation>
    <scope>NUCLEOTIDE SEQUENCE [LARGE SCALE GENOMIC DNA]</scope>
</reference>
<evidence type="ECO:0000313" key="3">
    <source>
        <dbReference type="WBParaSite" id="TCLT_0000192201-mRNA-1"/>
    </source>
</evidence>
<dbReference type="EMBL" id="UYYF01000309">
    <property type="protein sequence ID" value="VDM97623.1"/>
    <property type="molecule type" value="Genomic_DNA"/>
</dbReference>
<keyword evidence="2" id="KW-1185">Reference proteome</keyword>
<sequence>MHSTKEERIIRDSIAFKLPMKDDKKVKDKFWVNTICQKFKSFSNASSIKTLNNLIRLPFLVKVKKYSKLLTKAISGRNASFLKCKNEQYDSIEQFCEELLEQTLELVLMEVLRTVQKTTIYRFYHVFKKDELKTLVAMVPTLRLVNLHYEQANWWGIAEKVEIIL</sequence>
<dbReference type="Proteomes" id="UP000276776">
    <property type="component" value="Unassembled WGS sequence"/>
</dbReference>
<evidence type="ECO:0000313" key="2">
    <source>
        <dbReference type="Proteomes" id="UP000276776"/>
    </source>
</evidence>
<protein>
    <submittedName>
        <fullName evidence="1 3">Uncharacterized protein</fullName>
    </submittedName>
</protein>
<dbReference type="WBParaSite" id="TCLT_0000192201-mRNA-1">
    <property type="protein sequence ID" value="TCLT_0000192201-mRNA-1"/>
    <property type="gene ID" value="TCLT_0000192201"/>
</dbReference>
<proteinExistence type="predicted"/>
<evidence type="ECO:0000313" key="1">
    <source>
        <dbReference type="EMBL" id="VDM97623.1"/>
    </source>
</evidence>
<dbReference type="OrthoDB" id="5875108at2759"/>
<dbReference type="Gene3D" id="3.40.50.150">
    <property type="entry name" value="Vaccinia Virus protein VP39"/>
    <property type="match status" value="1"/>
</dbReference>